<proteinExistence type="predicted"/>
<reference evidence="2 3" key="1">
    <citation type="journal article" date="2005" name="Science">
        <title>Genome sequence of Theileria parva, a bovine pathogen that transforms lymphocytes.</title>
        <authorList>
            <person name="Gardner M.J."/>
            <person name="Bishop R."/>
            <person name="Shah T."/>
            <person name="de Villiers E.P."/>
            <person name="Carlton J.M."/>
            <person name="Hall N."/>
            <person name="Ren Q."/>
            <person name="Paulsen I.T."/>
            <person name="Pain A."/>
            <person name="Berriman M."/>
            <person name="Wilson R.J.M."/>
            <person name="Sato S."/>
            <person name="Ralph S.A."/>
            <person name="Mann D.J."/>
            <person name="Xiong Z."/>
            <person name="Shallom S.J."/>
            <person name="Weidman J."/>
            <person name="Jiang L."/>
            <person name="Lynn J."/>
            <person name="Weaver B."/>
            <person name="Shoaibi A."/>
            <person name="Domingo A.R."/>
            <person name="Wasawo D."/>
            <person name="Crabtree J."/>
            <person name="Wortman J.R."/>
            <person name="Haas B."/>
            <person name="Angiuoli S.V."/>
            <person name="Creasy T.H."/>
            <person name="Lu C."/>
            <person name="Suh B."/>
            <person name="Silva J.C."/>
            <person name="Utterback T.R."/>
            <person name="Feldblyum T.V."/>
            <person name="Pertea M."/>
            <person name="Allen J."/>
            <person name="Nierman W.C."/>
            <person name="Taracha E.L.N."/>
            <person name="Salzberg S.L."/>
            <person name="White O.R."/>
            <person name="Fitzhugh H.A."/>
            <person name="Morzaria S."/>
            <person name="Venter J.C."/>
            <person name="Fraser C.M."/>
            <person name="Nene V."/>
        </authorList>
    </citation>
    <scope>NUCLEOTIDE SEQUENCE [LARGE SCALE GENOMIC DNA]</scope>
    <source>
        <strain evidence="2 3">Muguga</strain>
    </source>
</reference>
<feature type="signal peptide" evidence="1">
    <location>
        <begin position="1"/>
        <end position="20"/>
    </location>
</feature>
<keyword evidence="1" id="KW-0732">Signal</keyword>
<dbReference type="OMA" id="CRMVTIG"/>
<evidence type="ECO:0008006" key="4">
    <source>
        <dbReference type="Google" id="ProtNLM"/>
    </source>
</evidence>
<name>Q4N3G5_THEPA</name>
<protein>
    <recommendedName>
        <fullName evidence="4">Theileria-specific sub-telomeric protein, SVSP family</fullName>
    </recommendedName>
</protein>
<evidence type="ECO:0000313" key="2">
    <source>
        <dbReference type="EMBL" id="EAN31370.1"/>
    </source>
</evidence>
<dbReference type="EMBL" id="AAGK01000004">
    <property type="protein sequence ID" value="EAN31370.1"/>
    <property type="molecule type" value="Genomic_DNA"/>
</dbReference>
<evidence type="ECO:0000313" key="3">
    <source>
        <dbReference type="Proteomes" id="UP000001949"/>
    </source>
</evidence>
<dbReference type="GeneID" id="3501314"/>
<dbReference type="VEuPathDB" id="PiroplasmaDB:TpMuguga_04g00018"/>
<accession>Q4N3G5</accession>
<dbReference type="AlphaFoldDB" id="Q4N3G5"/>
<dbReference type="RefSeq" id="XP_763653.1">
    <property type="nucleotide sequence ID" value="XM_758560.1"/>
</dbReference>
<organism evidence="2 3">
    <name type="scientific">Theileria parva</name>
    <name type="common">East coast fever infection agent</name>
    <dbReference type="NCBI Taxonomy" id="5875"/>
    <lineage>
        <taxon>Eukaryota</taxon>
        <taxon>Sar</taxon>
        <taxon>Alveolata</taxon>
        <taxon>Apicomplexa</taxon>
        <taxon>Aconoidasida</taxon>
        <taxon>Piroplasmida</taxon>
        <taxon>Theileriidae</taxon>
        <taxon>Theileria</taxon>
    </lineage>
</organism>
<dbReference type="Proteomes" id="UP000001949">
    <property type="component" value="Unassembled WGS sequence"/>
</dbReference>
<dbReference type="InParanoid" id="Q4N3G5"/>
<dbReference type="eggNOG" id="ENOG502TN1W">
    <property type="taxonomic scope" value="Eukaryota"/>
</dbReference>
<feature type="chain" id="PRO_5004241195" description="Theileria-specific sub-telomeric protein, SVSP family" evidence="1">
    <location>
        <begin position="21"/>
        <end position="381"/>
    </location>
</feature>
<comment type="caution">
    <text evidence="2">The sequence shown here is derived from an EMBL/GenBank/DDBJ whole genome shotgun (WGS) entry which is preliminary data.</text>
</comment>
<keyword evidence="3" id="KW-1185">Reference proteome</keyword>
<evidence type="ECO:0000256" key="1">
    <source>
        <dbReference type="SAM" id="SignalP"/>
    </source>
</evidence>
<gene>
    <name evidence="2" type="ordered locus">TP04_0018</name>
</gene>
<dbReference type="KEGG" id="tpv:TP04_0018"/>
<sequence length="381" mass="45358">MKCVTYKCVVIFILIKFGNCADKHTQRSHDDEDDSDDDNYDVNELETEFGQDEEYHPDANQARYGAVGDPIPLFKTDPDKSARRIDYGPVGGPIKITTIQTCIVPPPEKEKTKKQSTKSRFGYYPTDDFQFPPQIQTDQSEEPSTVQEVKDVGLEYESLNKMFSNQRLNNENYYQDEYSTYQAMSFYRLDYSGNFIVMNTTDYQILGFDKYAVKYSLKTRLELILCNYNVVWMHMPNAEYPKSVIYKRFKRLFFLSFDYQIVKIKFTNNKWEKKFLNLPRDFYLYDRDEKGIFFRLTPDQYTVQPTSYGGFRYILNPGVKCRMVTIGESTLFLHNPQHNYVRTLSYFNKNSLRFYFPTFIMVYECVDNQWRRYFIKKEKSK</sequence>